<evidence type="ECO:0000313" key="2">
    <source>
        <dbReference type="EMBL" id="CAE1303947.1"/>
    </source>
</evidence>
<dbReference type="GO" id="GO:0005737">
    <property type="term" value="C:cytoplasm"/>
    <property type="evidence" value="ECO:0007669"/>
    <property type="project" value="TreeGrafter"/>
</dbReference>
<dbReference type="Pfam" id="PF03690">
    <property type="entry name" value="MYG1_exonuc"/>
    <property type="match status" value="1"/>
</dbReference>
<dbReference type="InterPro" id="IPR003226">
    <property type="entry name" value="MYG1_exonuclease"/>
</dbReference>
<dbReference type="GO" id="GO:0005634">
    <property type="term" value="C:nucleus"/>
    <property type="evidence" value="ECO:0007669"/>
    <property type="project" value="TreeGrafter"/>
</dbReference>
<comment type="similarity">
    <text evidence="1">Belongs to the MYG1 family.</text>
</comment>
<protein>
    <submittedName>
        <fullName evidence="2">UPF0160 protein,UPF0160 protein MYG1, mitochondrial,UPF0160 protein C694.04c,UPF0160 protein C27H6.8,UPF0160 protein YER156C</fullName>
    </submittedName>
</protein>
<name>A0A812DMH2_ACAPH</name>
<evidence type="ECO:0000256" key="1">
    <source>
        <dbReference type="ARBA" id="ARBA00010105"/>
    </source>
</evidence>
<reference evidence="2" key="1">
    <citation type="submission" date="2021-01" db="EMBL/GenBank/DDBJ databases">
        <authorList>
            <person name="Li R."/>
            <person name="Bekaert M."/>
        </authorList>
    </citation>
    <scope>NUCLEOTIDE SEQUENCE</scope>
    <source>
        <strain evidence="2">Farmed</strain>
    </source>
</reference>
<sequence>MQKILRRLFPATTLISCRQSVYLSFQRTSSGYTWFAKRRHTEPAPIPSSLSGHVPVSSSWLNFFNSHTHQDNPLDLLRRDGLRSFSSHFTRSVMSTNTRSSTDEPEVKRNKMSKKIGTHNGTFHCDEVMACFLIQLLPEYKDSTIVRTRDSSKLDECDIVVDVGGVYDEKKLKFDHHQRTFNESMNSLNPNFKWVTKLSSAGLIYYHYGRRIIEQILELNPKDPAIVDIIYDKIYENFVEEIDGIDNGINQTEEKPKYHISTHISKRVAHLNPRWNEDDFDEDELFRKAMKLVGDEFVDRILFYKKSWLPAREIVLKALEGREKVDESNEILHLTSGGCPWKDHLLLLEKEKEITPSIKYVLYTDLVGNWRIQCVPVHPEGFSNRLSLPEEWRGLRDEKLSEKSGIKDCIFVHATGFIGGNKTYDGALEMARMALKNKKED</sequence>
<dbReference type="PANTHER" id="PTHR11215">
    <property type="entry name" value="METAL DEPENDENT HYDROLASE - RELATED"/>
    <property type="match status" value="1"/>
</dbReference>
<gene>
    <name evidence="2" type="ORF">SPHA_56666</name>
</gene>
<organism evidence="2 3">
    <name type="scientific">Acanthosepion pharaonis</name>
    <name type="common">Pharaoh cuttlefish</name>
    <name type="synonym">Sepia pharaonis</name>
    <dbReference type="NCBI Taxonomy" id="158019"/>
    <lineage>
        <taxon>Eukaryota</taxon>
        <taxon>Metazoa</taxon>
        <taxon>Spiralia</taxon>
        <taxon>Lophotrochozoa</taxon>
        <taxon>Mollusca</taxon>
        <taxon>Cephalopoda</taxon>
        <taxon>Coleoidea</taxon>
        <taxon>Decapodiformes</taxon>
        <taxon>Sepiida</taxon>
        <taxon>Sepiina</taxon>
        <taxon>Sepiidae</taxon>
        <taxon>Acanthosepion</taxon>
    </lineage>
</organism>
<accession>A0A812DMH2</accession>
<evidence type="ECO:0000313" key="3">
    <source>
        <dbReference type="Proteomes" id="UP000597762"/>
    </source>
</evidence>
<proteinExistence type="inferred from homology"/>
<dbReference type="AlphaFoldDB" id="A0A812DMH2"/>
<comment type="caution">
    <text evidence="2">The sequence shown here is derived from an EMBL/GenBank/DDBJ whole genome shotgun (WGS) entry which is preliminary data.</text>
</comment>
<dbReference type="Proteomes" id="UP000597762">
    <property type="component" value="Unassembled WGS sequence"/>
</dbReference>
<dbReference type="OrthoDB" id="10265310at2759"/>
<keyword evidence="3" id="KW-1185">Reference proteome</keyword>
<dbReference type="PANTHER" id="PTHR11215:SF1">
    <property type="entry name" value="MYG1 EXONUCLEASE"/>
    <property type="match status" value="1"/>
</dbReference>
<dbReference type="EMBL" id="CAHIKZ030003771">
    <property type="protein sequence ID" value="CAE1303947.1"/>
    <property type="molecule type" value="Genomic_DNA"/>
</dbReference>